<dbReference type="EMBL" id="KV441550">
    <property type="protein sequence ID" value="OAG08980.1"/>
    <property type="molecule type" value="Genomic_DNA"/>
</dbReference>
<dbReference type="GeneID" id="28768244"/>
<dbReference type="InParanoid" id="A0A177CQ10"/>
<dbReference type="OrthoDB" id="3344043at2759"/>
<protein>
    <submittedName>
        <fullName evidence="2">Uncharacterized protein</fullName>
    </submittedName>
</protein>
<feature type="transmembrane region" description="Helical" evidence="1">
    <location>
        <begin position="74"/>
        <end position="96"/>
    </location>
</feature>
<feature type="transmembrane region" description="Helical" evidence="1">
    <location>
        <begin position="555"/>
        <end position="578"/>
    </location>
</feature>
<dbReference type="STRING" id="1460663.A0A177CQ10"/>
<reference evidence="2 3" key="1">
    <citation type="submission" date="2016-05" db="EMBL/GenBank/DDBJ databases">
        <title>Comparative analysis of secretome profiles of manganese(II)-oxidizing ascomycete fungi.</title>
        <authorList>
            <consortium name="DOE Joint Genome Institute"/>
            <person name="Zeiner C.A."/>
            <person name="Purvine S.O."/>
            <person name="Zink E.M."/>
            <person name="Wu S."/>
            <person name="Pasa-Tolic L."/>
            <person name="Chaput D.L."/>
            <person name="Haridas S."/>
            <person name="Grigoriev I.V."/>
            <person name="Santelli C.M."/>
            <person name="Hansel C.M."/>
        </authorList>
    </citation>
    <scope>NUCLEOTIDE SEQUENCE [LARGE SCALE GENOMIC DNA]</scope>
    <source>
        <strain evidence="2 3">AP3s5-JAC2a</strain>
    </source>
</reference>
<dbReference type="Proteomes" id="UP000077069">
    <property type="component" value="Unassembled WGS sequence"/>
</dbReference>
<sequence length="670" mass="72636">MKLTLAWERYTQKIVLHCSIVTAPMLVSSLVILYIVYANVVTPSCASQELCPASGLINTTSRAFYYIDFPAAQLAFVSSWSATVSFALVGFLMAFASYANAAALLKASEGEEQDDLPTPHQMSVLLRVLNAEMMILWDLATVKVKNVFWHREKEADTVKRSSPILNTSVVVLLVSIVASLLVQVADIYFHIAAEAVQLVQVQEVASISRQYSREIAPWCRDRPENGPLGPKTFWGCAITAQRAANNGTSLAPTNATTIQDMKNSVSDQHETLNFTNANGVQYAVVGPPNADPAEDYKATSFGVSTSCAAIPQGGCEVGPPITNVTDGQGSPVMLVPFSCSKNSSGIDIVGNLTSHNTVTNMLNFHKYASESSPFLSKIMETPDGLSNVDILTRIQNETADEVFRNSWSVLALRKIPFAQQADFERLPKPFRNDTRIWKHDLLGAFALMVCNVTVWDITYVKAGGQITSLTKSLSNGSIAGMTSMPGTRFLGTLANVFQDLSTGPESRSSPSAFIRAFEIGMSKAYSFPLASQLSSRASLAAQVRSSKVVTRLPVAALWTLVVANVGFAALGLGLAIWAMRLASPDVHQTQMRLGVAGLAAALFDREKFEQSANADDALFAEKSGNEGVDVKRIGFKRTETGGSTFAVYDARFRFAEAKEMRKRYFSSIVG</sequence>
<keyword evidence="1" id="KW-1133">Transmembrane helix</keyword>
<keyword evidence="1" id="KW-0472">Membrane</keyword>
<feature type="transmembrane region" description="Helical" evidence="1">
    <location>
        <begin position="14"/>
        <end position="37"/>
    </location>
</feature>
<dbReference type="AlphaFoldDB" id="A0A177CQ10"/>
<evidence type="ECO:0000256" key="1">
    <source>
        <dbReference type="SAM" id="Phobius"/>
    </source>
</evidence>
<keyword evidence="3" id="KW-1185">Reference proteome</keyword>
<organism evidence="2 3">
    <name type="scientific">Paraphaeosphaeria sporulosa</name>
    <dbReference type="NCBI Taxonomy" id="1460663"/>
    <lineage>
        <taxon>Eukaryota</taxon>
        <taxon>Fungi</taxon>
        <taxon>Dikarya</taxon>
        <taxon>Ascomycota</taxon>
        <taxon>Pezizomycotina</taxon>
        <taxon>Dothideomycetes</taxon>
        <taxon>Pleosporomycetidae</taxon>
        <taxon>Pleosporales</taxon>
        <taxon>Massarineae</taxon>
        <taxon>Didymosphaeriaceae</taxon>
        <taxon>Paraphaeosphaeria</taxon>
    </lineage>
</organism>
<evidence type="ECO:0000313" key="2">
    <source>
        <dbReference type="EMBL" id="OAG08980.1"/>
    </source>
</evidence>
<keyword evidence="1" id="KW-0812">Transmembrane</keyword>
<accession>A0A177CQ10</accession>
<feature type="transmembrane region" description="Helical" evidence="1">
    <location>
        <begin position="169"/>
        <end position="191"/>
    </location>
</feature>
<proteinExistence type="predicted"/>
<evidence type="ECO:0000313" key="3">
    <source>
        <dbReference type="Proteomes" id="UP000077069"/>
    </source>
</evidence>
<name>A0A177CQ10_9PLEO</name>
<dbReference type="RefSeq" id="XP_018039345.1">
    <property type="nucleotide sequence ID" value="XM_018184758.1"/>
</dbReference>
<gene>
    <name evidence="2" type="ORF">CC84DRAFT_1257717</name>
</gene>